<dbReference type="PANTHER" id="PTHR10978">
    <property type="entry name" value="SUCCINATE DEHYDROGENASE CYTOCHROME B560 SUBUNIT"/>
    <property type="match status" value="1"/>
</dbReference>
<dbReference type="CDD" id="cd03499">
    <property type="entry name" value="SQR_TypeC_SdhC"/>
    <property type="match status" value="1"/>
</dbReference>
<keyword evidence="4" id="KW-0479">Metal-binding</keyword>
<dbReference type="EMBL" id="JAEAOA010002355">
    <property type="protein sequence ID" value="KAK3587675.1"/>
    <property type="molecule type" value="Genomic_DNA"/>
</dbReference>
<gene>
    <name evidence="9" type="ORF">CHS0354_042459</name>
</gene>
<keyword evidence="3 8" id="KW-0812">Transmembrane</keyword>
<dbReference type="SUPFAM" id="SSF81343">
    <property type="entry name" value="Fumarate reductase respiratory complex transmembrane subunits"/>
    <property type="match status" value="1"/>
</dbReference>
<protein>
    <recommendedName>
        <fullName evidence="11">Succinate dehydrogenase cytochrome b560 subunit, mitochondrial</fullName>
    </recommendedName>
</protein>
<dbReference type="GO" id="GO:0016020">
    <property type="term" value="C:membrane"/>
    <property type="evidence" value="ECO:0007669"/>
    <property type="project" value="UniProtKB-SubCell"/>
</dbReference>
<organism evidence="9 10">
    <name type="scientific">Potamilus streckersoni</name>
    <dbReference type="NCBI Taxonomy" id="2493646"/>
    <lineage>
        <taxon>Eukaryota</taxon>
        <taxon>Metazoa</taxon>
        <taxon>Spiralia</taxon>
        <taxon>Lophotrochozoa</taxon>
        <taxon>Mollusca</taxon>
        <taxon>Bivalvia</taxon>
        <taxon>Autobranchia</taxon>
        <taxon>Heteroconchia</taxon>
        <taxon>Palaeoheterodonta</taxon>
        <taxon>Unionida</taxon>
        <taxon>Unionoidea</taxon>
        <taxon>Unionidae</taxon>
        <taxon>Ambleminae</taxon>
        <taxon>Lampsilini</taxon>
        <taxon>Potamilus</taxon>
    </lineage>
</organism>
<evidence type="ECO:0000313" key="10">
    <source>
        <dbReference type="Proteomes" id="UP001195483"/>
    </source>
</evidence>
<name>A0AAE0S977_9BIVA</name>
<proteinExistence type="predicted"/>
<evidence type="ECO:0000256" key="1">
    <source>
        <dbReference type="ARBA" id="ARBA00004141"/>
    </source>
</evidence>
<keyword evidence="2" id="KW-0349">Heme</keyword>
<dbReference type="GO" id="GO:0046872">
    <property type="term" value="F:metal ion binding"/>
    <property type="evidence" value="ECO:0007669"/>
    <property type="project" value="UniProtKB-KW"/>
</dbReference>
<dbReference type="PROSITE" id="PS01001">
    <property type="entry name" value="SDH_CYT_2"/>
    <property type="match status" value="1"/>
</dbReference>
<dbReference type="Pfam" id="PF01127">
    <property type="entry name" value="Sdh_cyt"/>
    <property type="match status" value="1"/>
</dbReference>
<reference evidence="9" key="3">
    <citation type="submission" date="2023-05" db="EMBL/GenBank/DDBJ databases">
        <authorList>
            <person name="Smith C.H."/>
        </authorList>
    </citation>
    <scope>NUCLEOTIDE SEQUENCE</scope>
    <source>
        <strain evidence="9">CHS0354</strain>
        <tissue evidence="9">Mantle</tissue>
    </source>
</reference>
<dbReference type="NCBIfam" id="TIGR02970">
    <property type="entry name" value="succ_dehyd_cytB"/>
    <property type="match status" value="1"/>
</dbReference>
<evidence type="ECO:0000256" key="2">
    <source>
        <dbReference type="ARBA" id="ARBA00022617"/>
    </source>
</evidence>
<dbReference type="GO" id="GO:0009055">
    <property type="term" value="F:electron transfer activity"/>
    <property type="evidence" value="ECO:0007669"/>
    <property type="project" value="InterPro"/>
</dbReference>
<comment type="caution">
    <text evidence="9">The sequence shown here is derived from an EMBL/GenBank/DDBJ whole genome shotgun (WGS) entry which is preliminary data.</text>
</comment>
<comment type="subcellular location">
    <subcellularLocation>
        <location evidence="1">Membrane</location>
        <topology evidence="1">Multi-pass membrane protein</topology>
    </subcellularLocation>
</comment>
<keyword evidence="7 8" id="KW-0472">Membrane</keyword>
<dbReference type="InterPro" id="IPR018495">
    <property type="entry name" value="Succ_DH_cyt_bsu_CS"/>
</dbReference>
<evidence type="ECO:0000256" key="3">
    <source>
        <dbReference type="ARBA" id="ARBA00022692"/>
    </source>
</evidence>
<evidence type="ECO:0000256" key="4">
    <source>
        <dbReference type="ARBA" id="ARBA00022723"/>
    </source>
</evidence>
<dbReference type="GO" id="GO:0005739">
    <property type="term" value="C:mitochondrion"/>
    <property type="evidence" value="ECO:0007669"/>
    <property type="project" value="GOC"/>
</dbReference>
<dbReference type="InterPro" id="IPR034804">
    <property type="entry name" value="SQR/QFR_C/D"/>
</dbReference>
<dbReference type="AlphaFoldDB" id="A0AAE0S977"/>
<keyword evidence="10" id="KW-1185">Reference proteome</keyword>
<dbReference type="InterPro" id="IPR000701">
    <property type="entry name" value="SuccDH_FuR_B_TM-su"/>
</dbReference>
<feature type="transmembrane region" description="Helical" evidence="8">
    <location>
        <begin position="148"/>
        <end position="167"/>
    </location>
</feature>
<keyword evidence="6" id="KW-0408">Iron</keyword>
<sequence length="168" mass="18851">MAALLRTLGRQSLVGKQLVMMNRCVPMATNTAYQEMAEFWAKNRKLKRPLSPHLRIFKPPLVMMLSLCHRTTGIAMALTISGVSITLLALPGDYATYLNMVKELHVGPLIIGTFKFLISFTASYHYLNGIRHLAYDWAKGFELKDSHASGYFVLALATLVSTGFVFFY</sequence>
<reference evidence="9" key="1">
    <citation type="journal article" date="2021" name="Genome Biol. Evol.">
        <title>A High-Quality Reference Genome for a Parasitic Bivalve with Doubly Uniparental Inheritance (Bivalvia: Unionida).</title>
        <authorList>
            <person name="Smith C.H."/>
        </authorList>
    </citation>
    <scope>NUCLEOTIDE SEQUENCE</scope>
    <source>
        <strain evidence="9">CHS0354</strain>
    </source>
</reference>
<keyword evidence="5 8" id="KW-1133">Transmembrane helix</keyword>
<reference evidence="9" key="2">
    <citation type="journal article" date="2021" name="Genome Biol. Evol.">
        <title>Developing a high-quality reference genome for a parasitic bivalve with doubly uniparental inheritance (Bivalvia: Unionida).</title>
        <authorList>
            <person name="Smith C.H."/>
        </authorList>
    </citation>
    <scope>NUCLEOTIDE SEQUENCE</scope>
    <source>
        <strain evidence="9">CHS0354</strain>
        <tissue evidence="9">Mantle</tissue>
    </source>
</reference>
<dbReference type="PANTHER" id="PTHR10978:SF5">
    <property type="entry name" value="SUCCINATE DEHYDROGENASE CYTOCHROME B560 SUBUNIT, MITOCHONDRIAL"/>
    <property type="match status" value="1"/>
</dbReference>
<dbReference type="Gene3D" id="1.20.1300.10">
    <property type="entry name" value="Fumarate reductase/succinate dehydrogenase, transmembrane subunit"/>
    <property type="match status" value="1"/>
</dbReference>
<dbReference type="InterPro" id="IPR014314">
    <property type="entry name" value="Succ_DH_cytb556"/>
</dbReference>
<evidence type="ECO:0000256" key="7">
    <source>
        <dbReference type="ARBA" id="ARBA00023136"/>
    </source>
</evidence>
<evidence type="ECO:0000256" key="6">
    <source>
        <dbReference type="ARBA" id="ARBA00023004"/>
    </source>
</evidence>
<feature type="transmembrane region" description="Helical" evidence="8">
    <location>
        <begin position="73"/>
        <end position="92"/>
    </location>
</feature>
<evidence type="ECO:0000313" key="9">
    <source>
        <dbReference type="EMBL" id="KAK3587675.1"/>
    </source>
</evidence>
<evidence type="ECO:0000256" key="8">
    <source>
        <dbReference type="SAM" id="Phobius"/>
    </source>
</evidence>
<dbReference type="Proteomes" id="UP001195483">
    <property type="component" value="Unassembled WGS sequence"/>
</dbReference>
<evidence type="ECO:0008006" key="11">
    <source>
        <dbReference type="Google" id="ProtNLM"/>
    </source>
</evidence>
<dbReference type="PROSITE" id="PS01000">
    <property type="entry name" value="SDH_CYT_1"/>
    <property type="match status" value="1"/>
</dbReference>
<evidence type="ECO:0000256" key="5">
    <source>
        <dbReference type="ARBA" id="ARBA00022989"/>
    </source>
</evidence>
<dbReference type="GO" id="GO:0006121">
    <property type="term" value="P:mitochondrial electron transport, succinate to ubiquinone"/>
    <property type="evidence" value="ECO:0007669"/>
    <property type="project" value="TreeGrafter"/>
</dbReference>
<accession>A0AAE0S977</accession>
<dbReference type="GO" id="GO:0006099">
    <property type="term" value="P:tricarboxylic acid cycle"/>
    <property type="evidence" value="ECO:0007669"/>
    <property type="project" value="InterPro"/>
</dbReference>
<feature type="transmembrane region" description="Helical" evidence="8">
    <location>
        <begin position="104"/>
        <end position="127"/>
    </location>
</feature>